<proteinExistence type="predicted"/>
<dbReference type="PANTHER" id="PTHR43031">
    <property type="entry name" value="FAD-DEPENDENT OXIDOREDUCTASE"/>
    <property type="match status" value="1"/>
</dbReference>
<name>A0ABX1GP23_9FLAO</name>
<dbReference type="InterPro" id="IPR001763">
    <property type="entry name" value="Rhodanese-like_dom"/>
</dbReference>
<dbReference type="PANTHER" id="PTHR43031:SF7">
    <property type="entry name" value="NITRIC OXIDE REDUCTASE FLRD-NAD(+) REDUCTASE"/>
    <property type="match status" value="1"/>
</dbReference>
<comment type="caution">
    <text evidence="2">The sequence shown here is derived from an EMBL/GenBank/DDBJ whole genome shotgun (WGS) entry which is preliminary data.</text>
</comment>
<dbReference type="NCBIfam" id="NF045521">
    <property type="entry name" value="rhoda_near_glyco"/>
    <property type="match status" value="1"/>
</dbReference>
<feature type="domain" description="Rhodanese" evidence="1">
    <location>
        <begin position="44"/>
        <end position="135"/>
    </location>
</feature>
<sequence length="161" mass="18473">MRLSILFLPLLFLSQSCLPQKSIEAALSKYNTNSVEYTFVEDLKKDEAVLFDSRKLEEYQVSHIENATWVGYKKFDIESIEERFPDKTTPIVVYCSIGVRSEDIAEKLLEAGYTEVKNLYGGIFEWTNAGNSLIDSVGTTKKIHGYNKQWSKLLRQGQIVY</sequence>
<dbReference type="InterPro" id="IPR036873">
    <property type="entry name" value="Rhodanese-like_dom_sf"/>
</dbReference>
<dbReference type="InterPro" id="IPR050229">
    <property type="entry name" value="GlpE_sulfurtransferase"/>
</dbReference>
<dbReference type="Proteomes" id="UP000718451">
    <property type="component" value="Unassembled WGS sequence"/>
</dbReference>
<reference evidence="2 3" key="1">
    <citation type="submission" date="2020-04" db="EMBL/GenBank/DDBJ databases">
        <authorList>
            <person name="Yoon J."/>
        </authorList>
    </citation>
    <scope>NUCLEOTIDE SEQUENCE [LARGE SCALE GENOMIC DNA]</scope>
    <source>
        <strain evidence="2 3">DJ-13</strain>
    </source>
</reference>
<dbReference type="EMBL" id="JAAWWL010000001">
    <property type="protein sequence ID" value="NKI31672.1"/>
    <property type="molecule type" value="Genomic_DNA"/>
</dbReference>
<dbReference type="RefSeq" id="WP_168551829.1">
    <property type="nucleotide sequence ID" value="NZ_JAAWWL010000001.1"/>
</dbReference>
<dbReference type="SUPFAM" id="SSF52821">
    <property type="entry name" value="Rhodanese/Cell cycle control phosphatase"/>
    <property type="match status" value="1"/>
</dbReference>
<evidence type="ECO:0000259" key="1">
    <source>
        <dbReference type="PROSITE" id="PS50206"/>
    </source>
</evidence>
<protein>
    <submittedName>
        <fullName evidence="2">Rhodanese-like domain-containing protein</fullName>
    </submittedName>
</protein>
<dbReference type="SMART" id="SM00450">
    <property type="entry name" value="RHOD"/>
    <property type="match status" value="1"/>
</dbReference>
<organism evidence="2 3">
    <name type="scientific">Croceivirga thetidis</name>
    <dbReference type="NCBI Taxonomy" id="2721623"/>
    <lineage>
        <taxon>Bacteria</taxon>
        <taxon>Pseudomonadati</taxon>
        <taxon>Bacteroidota</taxon>
        <taxon>Flavobacteriia</taxon>
        <taxon>Flavobacteriales</taxon>
        <taxon>Flavobacteriaceae</taxon>
        <taxon>Croceivirga</taxon>
    </lineage>
</organism>
<evidence type="ECO:0000313" key="2">
    <source>
        <dbReference type="EMBL" id="NKI31672.1"/>
    </source>
</evidence>
<dbReference type="Pfam" id="PF00581">
    <property type="entry name" value="Rhodanese"/>
    <property type="match status" value="1"/>
</dbReference>
<gene>
    <name evidence="2" type="ORF">HCU67_06910</name>
</gene>
<dbReference type="CDD" id="cd00158">
    <property type="entry name" value="RHOD"/>
    <property type="match status" value="1"/>
</dbReference>
<evidence type="ECO:0000313" key="3">
    <source>
        <dbReference type="Proteomes" id="UP000718451"/>
    </source>
</evidence>
<accession>A0ABX1GP23</accession>
<dbReference type="Gene3D" id="3.40.250.10">
    <property type="entry name" value="Rhodanese-like domain"/>
    <property type="match status" value="1"/>
</dbReference>
<keyword evidence="3" id="KW-1185">Reference proteome</keyword>
<dbReference type="PROSITE" id="PS50206">
    <property type="entry name" value="RHODANESE_3"/>
    <property type="match status" value="1"/>
</dbReference>
<dbReference type="PROSITE" id="PS51257">
    <property type="entry name" value="PROKAR_LIPOPROTEIN"/>
    <property type="match status" value="1"/>
</dbReference>